<feature type="transmembrane region" description="Helical" evidence="10">
    <location>
        <begin position="414"/>
        <end position="435"/>
    </location>
</feature>
<feature type="transmembrane region" description="Helical" evidence="10">
    <location>
        <begin position="130"/>
        <end position="153"/>
    </location>
</feature>
<evidence type="ECO:0000256" key="7">
    <source>
        <dbReference type="ARBA" id="ARBA00022989"/>
    </source>
</evidence>
<keyword evidence="9" id="KW-0046">Antibiotic resistance</keyword>
<evidence type="ECO:0000256" key="4">
    <source>
        <dbReference type="ARBA" id="ARBA00022448"/>
    </source>
</evidence>
<dbReference type="InterPro" id="IPR048279">
    <property type="entry name" value="MdtK-like"/>
</dbReference>
<dbReference type="Pfam" id="PF01554">
    <property type="entry name" value="MatE"/>
    <property type="match status" value="2"/>
</dbReference>
<dbReference type="EMBL" id="CYZE01000002">
    <property type="protein sequence ID" value="CUN87645.1"/>
    <property type="molecule type" value="Genomic_DNA"/>
</dbReference>
<keyword evidence="6 10" id="KW-0812">Transmembrane</keyword>
<reference evidence="11 12" key="1">
    <citation type="submission" date="2015-09" db="EMBL/GenBank/DDBJ databases">
        <authorList>
            <consortium name="Pathogen Informatics"/>
        </authorList>
    </citation>
    <scope>NUCLEOTIDE SEQUENCE [LARGE SCALE GENOMIC DNA]</scope>
    <source>
        <strain evidence="11 12">2789STDY5608850</strain>
    </source>
</reference>
<evidence type="ECO:0000256" key="5">
    <source>
        <dbReference type="ARBA" id="ARBA00022475"/>
    </source>
</evidence>
<evidence type="ECO:0000313" key="11">
    <source>
        <dbReference type="EMBL" id="CUN87645.1"/>
    </source>
</evidence>
<feature type="transmembrane region" description="Helical" evidence="10">
    <location>
        <begin position="356"/>
        <end position="378"/>
    </location>
</feature>
<evidence type="ECO:0000256" key="10">
    <source>
        <dbReference type="SAM" id="Phobius"/>
    </source>
</evidence>
<comment type="similarity">
    <text evidence="2">Belongs to the multi antimicrobial extrusion (MATE) (TC 2.A.66.1) family. MepA subfamily.</text>
</comment>
<organism evidence="11 12">
    <name type="scientific">Hungatella hathewayi</name>
    <dbReference type="NCBI Taxonomy" id="154046"/>
    <lineage>
        <taxon>Bacteria</taxon>
        <taxon>Bacillati</taxon>
        <taxon>Bacillota</taxon>
        <taxon>Clostridia</taxon>
        <taxon>Lachnospirales</taxon>
        <taxon>Lachnospiraceae</taxon>
        <taxon>Hungatella</taxon>
    </lineage>
</organism>
<dbReference type="InterPro" id="IPR045070">
    <property type="entry name" value="MATE_MepA-like"/>
</dbReference>
<dbReference type="GO" id="GO:0042910">
    <property type="term" value="F:xenobiotic transmembrane transporter activity"/>
    <property type="evidence" value="ECO:0007669"/>
    <property type="project" value="InterPro"/>
</dbReference>
<accession>A0A174AJD3</accession>
<evidence type="ECO:0000256" key="6">
    <source>
        <dbReference type="ARBA" id="ARBA00022692"/>
    </source>
</evidence>
<evidence type="ECO:0000256" key="3">
    <source>
        <dbReference type="ARBA" id="ARBA00022106"/>
    </source>
</evidence>
<keyword evidence="7 10" id="KW-1133">Transmembrane helix</keyword>
<evidence type="ECO:0000256" key="8">
    <source>
        <dbReference type="ARBA" id="ARBA00023136"/>
    </source>
</evidence>
<feature type="transmembrane region" description="Helical" evidence="10">
    <location>
        <begin position="191"/>
        <end position="212"/>
    </location>
</feature>
<keyword evidence="8 10" id="KW-0472">Membrane</keyword>
<dbReference type="PIRSF" id="PIRSF006603">
    <property type="entry name" value="DinF"/>
    <property type="match status" value="1"/>
</dbReference>
<dbReference type="GO" id="GO:0005886">
    <property type="term" value="C:plasma membrane"/>
    <property type="evidence" value="ECO:0007669"/>
    <property type="project" value="UniProtKB-SubCell"/>
</dbReference>
<feature type="transmembrane region" description="Helical" evidence="10">
    <location>
        <begin position="12"/>
        <end position="32"/>
    </location>
</feature>
<feature type="transmembrane region" description="Helical" evidence="10">
    <location>
        <begin position="311"/>
        <end position="336"/>
    </location>
</feature>
<comment type="subcellular location">
    <subcellularLocation>
        <location evidence="1">Cell membrane</location>
        <topology evidence="1">Multi-pass membrane protein</topology>
    </subcellularLocation>
</comment>
<evidence type="ECO:0000313" key="12">
    <source>
        <dbReference type="Proteomes" id="UP000095651"/>
    </source>
</evidence>
<dbReference type="GO" id="GO:0015297">
    <property type="term" value="F:antiporter activity"/>
    <property type="evidence" value="ECO:0007669"/>
    <property type="project" value="InterPro"/>
</dbReference>
<dbReference type="AlphaFoldDB" id="A0A174AJD3"/>
<dbReference type="InterPro" id="IPR002528">
    <property type="entry name" value="MATE_fam"/>
</dbReference>
<keyword evidence="4" id="KW-0813">Transport</keyword>
<dbReference type="PANTHER" id="PTHR43823">
    <property type="entry name" value="SPORULATION PROTEIN YKVU"/>
    <property type="match status" value="1"/>
</dbReference>
<dbReference type="GO" id="GO:0046677">
    <property type="term" value="P:response to antibiotic"/>
    <property type="evidence" value="ECO:0007669"/>
    <property type="project" value="UniProtKB-KW"/>
</dbReference>
<gene>
    <name evidence="11" type="primary">mepA_11</name>
    <name evidence="11" type="ORF">ERS852407_01331</name>
</gene>
<dbReference type="InterPro" id="IPR051327">
    <property type="entry name" value="MATE_MepA_subfamily"/>
</dbReference>
<evidence type="ECO:0000256" key="2">
    <source>
        <dbReference type="ARBA" id="ARBA00008417"/>
    </source>
</evidence>
<sequence length="459" mass="50469">MNLDGKSLKSSFIRYIIPSILAQWVYSLYSMVDGMFVAKGVNEIALTAVNLSYPFVAFLFAISLLFAVGASTIVSILLGENHHQRACEVFTQNIVLQVIFSLVIALLVMLNRESFARFLGAPNQQTADYVIQYITWIAPFSCVYLLSYSFEILLKTDGYPKKATLIVILGAVENCILDWFFVMVLHKGIQGAAFATSLSQATVIILYLHHFLSGKGVLSFKRFKPDFGILVRQVRNGFSSGVTEMSSGMVTFLFNQVILMYLTQDALVSYTIISYVNNIVVLSATGIAQGAQPLISYYYGQKSLDKCKSLFRYSLVAAGVVCTVSFAVCFILARGIVDIFIGPELQALRDSSVTAFRIFAASFLLVGFNIAVSGYFTSVERAAEALVISAGRGLVLMAGCLIVMTGIFGGAGIWWSPLVSETACLAVTGLLLLIYCRKDAFWNQKERFEVFRTAKSAVR</sequence>
<keyword evidence="5" id="KW-1003">Cell membrane</keyword>
<dbReference type="Proteomes" id="UP000095651">
    <property type="component" value="Unassembled WGS sequence"/>
</dbReference>
<protein>
    <recommendedName>
        <fullName evidence="3">Multidrug export protein MepA</fullName>
    </recommendedName>
</protein>
<feature type="transmembrane region" description="Helical" evidence="10">
    <location>
        <begin position="385"/>
        <end position="408"/>
    </location>
</feature>
<feature type="transmembrane region" description="Helical" evidence="10">
    <location>
        <begin position="165"/>
        <end position="185"/>
    </location>
</feature>
<dbReference type="CDD" id="cd13143">
    <property type="entry name" value="MATE_MepA_like"/>
    <property type="match status" value="1"/>
</dbReference>
<dbReference type="PANTHER" id="PTHR43823:SF3">
    <property type="entry name" value="MULTIDRUG EXPORT PROTEIN MEPA"/>
    <property type="match status" value="1"/>
</dbReference>
<feature type="transmembrane region" description="Helical" evidence="10">
    <location>
        <begin position="52"/>
        <end position="78"/>
    </location>
</feature>
<feature type="transmembrane region" description="Helical" evidence="10">
    <location>
        <begin position="90"/>
        <end position="110"/>
    </location>
</feature>
<proteinExistence type="inferred from homology"/>
<evidence type="ECO:0000256" key="1">
    <source>
        <dbReference type="ARBA" id="ARBA00004651"/>
    </source>
</evidence>
<name>A0A174AJD3_9FIRM</name>
<dbReference type="RefSeq" id="WP_055653604.1">
    <property type="nucleotide sequence ID" value="NZ_CABIXC010000002.1"/>
</dbReference>
<evidence type="ECO:0000256" key="9">
    <source>
        <dbReference type="ARBA" id="ARBA00023251"/>
    </source>
</evidence>